<comment type="caution">
    <text evidence="1">The sequence shown here is derived from an EMBL/GenBank/DDBJ whole genome shotgun (WGS) entry which is preliminary data.</text>
</comment>
<dbReference type="EMBL" id="WHVB01000001">
    <property type="protein sequence ID" value="KAF8487217.1"/>
    <property type="molecule type" value="Genomic_DNA"/>
</dbReference>
<gene>
    <name evidence="1" type="ORF">DFH94DRAFT_841583</name>
</gene>
<protein>
    <recommendedName>
        <fullName evidence="3">Fungal STAND N-terminal Goodbye domain-containing protein</fullName>
    </recommendedName>
</protein>
<reference evidence="1" key="1">
    <citation type="submission" date="2019-10" db="EMBL/GenBank/DDBJ databases">
        <authorList>
            <consortium name="DOE Joint Genome Institute"/>
            <person name="Kuo A."/>
            <person name="Miyauchi S."/>
            <person name="Kiss E."/>
            <person name="Drula E."/>
            <person name="Kohler A."/>
            <person name="Sanchez-Garcia M."/>
            <person name="Andreopoulos B."/>
            <person name="Barry K.W."/>
            <person name="Bonito G."/>
            <person name="Buee M."/>
            <person name="Carver A."/>
            <person name="Chen C."/>
            <person name="Cichocki N."/>
            <person name="Clum A."/>
            <person name="Culley D."/>
            <person name="Crous P.W."/>
            <person name="Fauchery L."/>
            <person name="Girlanda M."/>
            <person name="Hayes R."/>
            <person name="Keri Z."/>
            <person name="LaButti K."/>
            <person name="Lipzen A."/>
            <person name="Lombard V."/>
            <person name="Magnuson J."/>
            <person name="Maillard F."/>
            <person name="Morin E."/>
            <person name="Murat C."/>
            <person name="Nolan M."/>
            <person name="Ohm R."/>
            <person name="Pangilinan J."/>
            <person name="Pereira M."/>
            <person name="Perotto S."/>
            <person name="Peter M."/>
            <person name="Riley R."/>
            <person name="Sitrit Y."/>
            <person name="Stielow B."/>
            <person name="Szollosi G."/>
            <person name="Zifcakova L."/>
            <person name="Stursova M."/>
            <person name="Spatafora J.W."/>
            <person name="Tedersoo L."/>
            <person name="Vaario L.-M."/>
            <person name="Yamada A."/>
            <person name="Yan M."/>
            <person name="Wang P."/>
            <person name="Xu J."/>
            <person name="Bruns T."/>
            <person name="Baldrian P."/>
            <person name="Vilgalys R."/>
            <person name="Henrissat B."/>
            <person name="Grigoriev I.V."/>
            <person name="Hibbett D."/>
            <person name="Nagy L.G."/>
            <person name="Martin F.M."/>
        </authorList>
    </citation>
    <scope>NUCLEOTIDE SEQUENCE</scope>
    <source>
        <strain evidence="1">Prilba</strain>
    </source>
</reference>
<evidence type="ECO:0000313" key="1">
    <source>
        <dbReference type="EMBL" id="KAF8487217.1"/>
    </source>
</evidence>
<keyword evidence="2" id="KW-1185">Reference proteome</keyword>
<dbReference type="OrthoDB" id="448455at2759"/>
<accession>A0A9P5N619</accession>
<evidence type="ECO:0000313" key="2">
    <source>
        <dbReference type="Proteomes" id="UP000759537"/>
    </source>
</evidence>
<sequence>MSSVPSTSTPHSNFVSIFNAALESYKRKTKKDLASHPFLPHFQSCDSLQRTQFSRALAFSSWLVSFIAAKDASASQDKLIELFNRIERFFRRLEIYTGITPTTAMTDIVIEIMVEVLTILAIATKEAKGGQLTCLEKYLKKLTGNTEIEDSLSRLDNLTQEEARMASAELLKMTHSVDGKVMGVDNRVKGVEGKVSTTGYKPLAVM</sequence>
<name>A0A9P5N619_9AGAM</name>
<reference evidence="1" key="2">
    <citation type="journal article" date="2020" name="Nat. Commun.">
        <title>Large-scale genome sequencing of mycorrhizal fungi provides insights into the early evolution of symbiotic traits.</title>
        <authorList>
            <person name="Miyauchi S."/>
            <person name="Kiss E."/>
            <person name="Kuo A."/>
            <person name="Drula E."/>
            <person name="Kohler A."/>
            <person name="Sanchez-Garcia M."/>
            <person name="Morin E."/>
            <person name="Andreopoulos B."/>
            <person name="Barry K.W."/>
            <person name="Bonito G."/>
            <person name="Buee M."/>
            <person name="Carver A."/>
            <person name="Chen C."/>
            <person name="Cichocki N."/>
            <person name="Clum A."/>
            <person name="Culley D."/>
            <person name="Crous P.W."/>
            <person name="Fauchery L."/>
            <person name="Girlanda M."/>
            <person name="Hayes R.D."/>
            <person name="Keri Z."/>
            <person name="LaButti K."/>
            <person name="Lipzen A."/>
            <person name="Lombard V."/>
            <person name="Magnuson J."/>
            <person name="Maillard F."/>
            <person name="Murat C."/>
            <person name="Nolan M."/>
            <person name="Ohm R.A."/>
            <person name="Pangilinan J."/>
            <person name="Pereira M.F."/>
            <person name="Perotto S."/>
            <person name="Peter M."/>
            <person name="Pfister S."/>
            <person name="Riley R."/>
            <person name="Sitrit Y."/>
            <person name="Stielow J.B."/>
            <person name="Szollosi G."/>
            <person name="Zifcakova L."/>
            <person name="Stursova M."/>
            <person name="Spatafora J.W."/>
            <person name="Tedersoo L."/>
            <person name="Vaario L.M."/>
            <person name="Yamada A."/>
            <person name="Yan M."/>
            <person name="Wang P."/>
            <person name="Xu J."/>
            <person name="Bruns T."/>
            <person name="Baldrian P."/>
            <person name="Vilgalys R."/>
            <person name="Dunand C."/>
            <person name="Henrissat B."/>
            <person name="Grigoriev I.V."/>
            <person name="Hibbett D."/>
            <person name="Nagy L.G."/>
            <person name="Martin F.M."/>
        </authorList>
    </citation>
    <scope>NUCLEOTIDE SEQUENCE</scope>
    <source>
        <strain evidence="1">Prilba</strain>
    </source>
</reference>
<proteinExistence type="predicted"/>
<evidence type="ECO:0008006" key="3">
    <source>
        <dbReference type="Google" id="ProtNLM"/>
    </source>
</evidence>
<dbReference type="Proteomes" id="UP000759537">
    <property type="component" value="Unassembled WGS sequence"/>
</dbReference>
<organism evidence="1 2">
    <name type="scientific">Russula ochroleuca</name>
    <dbReference type="NCBI Taxonomy" id="152965"/>
    <lineage>
        <taxon>Eukaryota</taxon>
        <taxon>Fungi</taxon>
        <taxon>Dikarya</taxon>
        <taxon>Basidiomycota</taxon>
        <taxon>Agaricomycotina</taxon>
        <taxon>Agaricomycetes</taxon>
        <taxon>Russulales</taxon>
        <taxon>Russulaceae</taxon>
        <taxon>Russula</taxon>
    </lineage>
</organism>
<dbReference type="AlphaFoldDB" id="A0A9P5N619"/>